<proteinExistence type="predicted"/>
<dbReference type="PANTHER" id="PTHR46890">
    <property type="entry name" value="NON-LTR RETROLELEMENT REVERSE TRANSCRIPTASE-LIKE PROTEIN-RELATED"/>
    <property type="match status" value="1"/>
</dbReference>
<dbReference type="CDD" id="cd01650">
    <property type="entry name" value="RT_nLTR_like"/>
    <property type="match status" value="1"/>
</dbReference>
<organism evidence="2 3">
    <name type="scientific">Linum trigynum</name>
    <dbReference type="NCBI Taxonomy" id="586398"/>
    <lineage>
        <taxon>Eukaryota</taxon>
        <taxon>Viridiplantae</taxon>
        <taxon>Streptophyta</taxon>
        <taxon>Embryophyta</taxon>
        <taxon>Tracheophyta</taxon>
        <taxon>Spermatophyta</taxon>
        <taxon>Magnoliopsida</taxon>
        <taxon>eudicotyledons</taxon>
        <taxon>Gunneridae</taxon>
        <taxon>Pentapetalae</taxon>
        <taxon>rosids</taxon>
        <taxon>fabids</taxon>
        <taxon>Malpighiales</taxon>
        <taxon>Linaceae</taxon>
        <taxon>Linum</taxon>
    </lineage>
</organism>
<accession>A0AAV2GQX3</accession>
<evidence type="ECO:0000313" key="2">
    <source>
        <dbReference type="EMBL" id="CAL1412877.1"/>
    </source>
</evidence>
<dbReference type="PANTHER" id="PTHR46890:SF48">
    <property type="entry name" value="RNA-DIRECTED DNA POLYMERASE"/>
    <property type="match status" value="1"/>
</dbReference>
<dbReference type="Pfam" id="PF00078">
    <property type="entry name" value="RVT_1"/>
    <property type="match status" value="1"/>
</dbReference>
<dbReference type="InterPro" id="IPR052343">
    <property type="entry name" value="Retrotransposon-Effector_Assoc"/>
</dbReference>
<dbReference type="Proteomes" id="UP001497516">
    <property type="component" value="Chromosome 9"/>
</dbReference>
<dbReference type="EMBL" id="OZ034822">
    <property type="protein sequence ID" value="CAL1412877.1"/>
    <property type="molecule type" value="Genomic_DNA"/>
</dbReference>
<dbReference type="AlphaFoldDB" id="A0AAV2GQX3"/>
<dbReference type="InterPro" id="IPR043502">
    <property type="entry name" value="DNA/RNA_pol_sf"/>
</dbReference>
<name>A0AAV2GQX3_9ROSI</name>
<dbReference type="SUPFAM" id="SSF56672">
    <property type="entry name" value="DNA/RNA polymerases"/>
    <property type="match status" value="1"/>
</dbReference>
<sequence length="184" mass="21003">MPDSWPVLDSIPCKLQAEDNEELMRPFTKEDVWAALKKMGSRKAPGSDELSVFFFFRKYWSIVGDEVTRAVLQILETGEMTEGLNHTLITLIPKTKQPVSPKDFRPISLCNVLYKIVSKILANRLKPMLDRIISPAQSAFIPGRFITSNIMAAFECFHTMKGSKRWKHGYFAAKIDMAKAYDRV</sequence>
<protein>
    <recommendedName>
        <fullName evidence="1">Reverse transcriptase domain-containing protein</fullName>
    </recommendedName>
</protein>
<gene>
    <name evidence="2" type="ORF">LTRI10_LOCUS52137</name>
</gene>
<keyword evidence="3" id="KW-1185">Reference proteome</keyword>
<feature type="domain" description="Reverse transcriptase" evidence="1">
    <location>
        <begin position="73"/>
        <end position="184"/>
    </location>
</feature>
<evidence type="ECO:0000313" key="3">
    <source>
        <dbReference type="Proteomes" id="UP001497516"/>
    </source>
</evidence>
<dbReference type="InterPro" id="IPR000477">
    <property type="entry name" value="RT_dom"/>
</dbReference>
<evidence type="ECO:0000259" key="1">
    <source>
        <dbReference type="PROSITE" id="PS50878"/>
    </source>
</evidence>
<dbReference type="PROSITE" id="PS50878">
    <property type="entry name" value="RT_POL"/>
    <property type="match status" value="1"/>
</dbReference>
<reference evidence="2 3" key="1">
    <citation type="submission" date="2024-04" db="EMBL/GenBank/DDBJ databases">
        <authorList>
            <person name="Fracassetti M."/>
        </authorList>
    </citation>
    <scope>NUCLEOTIDE SEQUENCE [LARGE SCALE GENOMIC DNA]</scope>
</reference>